<proteinExistence type="predicted"/>
<keyword evidence="2" id="KW-1185">Reference proteome</keyword>
<dbReference type="RefSeq" id="WP_069477659.1">
    <property type="nucleotide sequence ID" value="NZ_CP017111.1"/>
</dbReference>
<reference evidence="2" key="1">
    <citation type="submission" date="2016-08" db="EMBL/GenBank/DDBJ databases">
        <title>Complete genome sequence of the organohalide-respiring Epsilonproteobacterium Sulfurospirillum halorespirans.</title>
        <authorList>
            <person name="Goris T."/>
            <person name="Zimmermann J."/>
            <person name="Schenz B."/>
            <person name="Lemos M."/>
            <person name="Hackermueller J."/>
            <person name="Diekert G."/>
        </authorList>
    </citation>
    <scope>NUCLEOTIDE SEQUENCE [LARGE SCALE GENOMIC DNA]</scope>
    <source>
        <strain>DSM 13726</strain>
        <strain evidence="2">PCE-M2</strain>
    </source>
</reference>
<name>A0A1D7TIJ0_9BACT</name>
<dbReference type="EMBL" id="CP017111">
    <property type="protein sequence ID" value="AOO64811.1"/>
    <property type="molecule type" value="Genomic_DNA"/>
</dbReference>
<dbReference type="Proteomes" id="UP000094609">
    <property type="component" value="Chromosome"/>
</dbReference>
<dbReference type="AlphaFoldDB" id="A0A1D7TIJ0"/>
<gene>
    <name evidence="1" type="ORF">SHALO_1031</name>
</gene>
<evidence type="ECO:0000313" key="1">
    <source>
        <dbReference type="EMBL" id="AOO64811.1"/>
    </source>
</evidence>
<evidence type="ECO:0000313" key="2">
    <source>
        <dbReference type="Proteomes" id="UP000094609"/>
    </source>
</evidence>
<accession>A0A1D7TIJ0</accession>
<sequence length="559" mass="64940">MSRMKHLLEPDMVEKIISLNGYIEINNLRQLKLLDAKTLSKKMNDYKLPTFSESDIYNLWYLGFINAEAIYAKYSVNIPNLKYVGENDDGFKVYVDQRKPIVLEKYLSAFLNIPKNDESLMLYFHPYRCFVLYELATKYFSSGAVPSYLMQNSEGYIQVIQGHLERFEKNMQNSIAKDILYYLNTLVSLSAIIEPTTHRIVYEKISIRYPHSFEQMVVELEKLRDRVVELLLEIGEDRLVYYKNEFCQAVDSLDSNNNLHLLIRLMRSDRRSKLKGQIAAAMQLKEASEGFRRLMEFMYEKNFPEEDACGYATVNQEHKKKIYGNTKILDGERNTSNLFIRSLGLDFGLKVNVYVEGETEFGAIKSIFENENRVAIINLGGNFVEKRVVAFRESLRKDISMQIYSFIMLDGDRKDNIRVVKKAAEDGDLFGEFIVSDPDFEYGNLSINELCEVVSIETGERLNVIKEAFIDVVTTCKSGKKFFEVLHEQYPDLKKIDKGEAWGKALAEYILEYHCEKNEKPFVHLVQMIRRVLNSSSYKYDFESLKPDSITGRLVNKSQ</sequence>
<dbReference type="KEGG" id="shal:SHALO_1031"/>
<protein>
    <submittedName>
        <fullName evidence="1">Uncharacterized protein</fullName>
    </submittedName>
</protein>
<organism evidence="1 2">
    <name type="scientific">Sulfurospirillum halorespirans DSM 13726</name>
    <dbReference type="NCBI Taxonomy" id="1193502"/>
    <lineage>
        <taxon>Bacteria</taxon>
        <taxon>Pseudomonadati</taxon>
        <taxon>Campylobacterota</taxon>
        <taxon>Epsilonproteobacteria</taxon>
        <taxon>Campylobacterales</taxon>
        <taxon>Sulfurospirillaceae</taxon>
        <taxon>Sulfurospirillum</taxon>
    </lineage>
</organism>